<sequence length="90" mass="10147">MIALTACHSNHSKPKSFSKLYKSNSTISLLLWDRDFTVSLLLYLSLGILPLFLLPIPDPSECIRTFVHMSHSVCIARRSAAWIFHDKSAS</sequence>
<evidence type="ECO:0000313" key="1">
    <source>
        <dbReference type="EMBL" id="KAG8539999.1"/>
    </source>
</evidence>
<name>A0AAV6YXQ2_ENGPU</name>
<evidence type="ECO:0000313" key="2">
    <source>
        <dbReference type="Proteomes" id="UP000824782"/>
    </source>
</evidence>
<reference evidence="1" key="1">
    <citation type="thesis" date="2020" institute="ProQuest LLC" country="789 East Eisenhower Parkway, Ann Arbor, MI, USA">
        <title>Comparative Genomics and Chromosome Evolution.</title>
        <authorList>
            <person name="Mudd A.B."/>
        </authorList>
    </citation>
    <scope>NUCLEOTIDE SEQUENCE</scope>
    <source>
        <strain evidence="1">237g6f4</strain>
        <tissue evidence="1">Blood</tissue>
    </source>
</reference>
<gene>
    <name evidence="1" type="ORF">GDO81_020008</name>
</gene>
<proteinExistence type="predicted"/>
<dbReference type="EMBL" id="WNYA01011986">
    <property type="protein sequence ID" value="KAG8539999.1"/>
    <property type="molecule type" value="Genomic_DNA"/>
</dbReference>
<organism evidence="1 2">
    <name type="scientific">Engystomops pustulosus</name>
    <name type="common">Tungara frog</name>
    <name type="synonym">Physalaemus pustulosus</name>
    <dbReference type="NCBI Taxonomy" id="76066"/>
    <lineage>
        <taxon>Eukaryota</taxon>
        <taxon>Metazoa</taxon>
        <taxon>Chordata</taxon>
        <taxon>Craniata</taxon>
        <taxon>Vertebrata</taxon>
        <taxon>Euteleostomi</taxon>
        <taxon>Amphibia</taxon>
        <taxon>Batrachia</taxon>
        <taxon>Anura</taxon>
        <taxon>Neobatrachia</taxon>
        <taxon>Hyloidea</taxon>
        <taxon>Leptodactylidae</taxon>
        <taxon>Leiuperinae</taxon>
        <taxon>Engystomops</taxon>
    </lineage>
</organism>
<keyword evidence="2" id="KW-1185">Reference proteome</keyword>
<protein>
    <submittedName>
        <fullName evidence="1">Uncharacterized protein</fullName>
    </submittedName>
</protein>
<accession>A0AAV6YXQ2</accession>
<comment type="caution">
    <text evidence="1">The sequence shown here is derived from an EMBL/GenBank/DDBJ whole genome shotgun (WGS) entry which is preliminary data.</text>
</comment>
<dbReference type="Proteomes" id="UP000824782">
    <property type="component" value="Unassembled WGS sequence"/>
</dbReference>
<dbReference type="AlphaFoldDB" id="A0AAV6YXQ2"/>